<protein>
    <submittedName>
        <fullName evidence="1">Uncharacterized protein</fullName>
    </submittedName>
</protein>
<evidence type="ECO:0000313" key="1">
    <source>
        <dbReference type="EMBL" id="PBK91836.1"/>
    </source>
</evidence>
<sequence length="153" mass="16377">MLLVGICTADAIVIFSYPFRRSFLGPYPVIYLSIFDSVVIKMGAGPTEAAARDGGGGAMSSTAHGWCYCAPALRRPVTLTGARISPTLSSSSSSPCSFFARAFLDFTTSMGNTVKPQRLPIPFIQASVEEYKKRKIGFPAAPLRAIDELGISF</sequence>
<name>A0A2H3DWI9_ARMGA</name>
<dbReference type="Proteomes" id="UP000217790">
    <property type="component" value="Unassembled WGS sequence"/>
</dbReference>
<reference evidence="2" key="1">
    <citation type="journal article" date="2017" name="Nat. Ecol. Evol.">
        <title>Genome expansion and lineage-specific genetic innovations in the forest pathogenic fungi Armillaria.</title>
        <authorList>
            <person name="Sipos G."/>
            <person name="Prasanna A.N."/>
            <person name="Walter M.C."/>
            <person name="O'Connor E."/>
            <person name="Balint B."/>
            <person name="Krizsan K."/>
            <person name="Kiss B."/>
            <person name="Hess J."/>
            <person name="Varga T."/>
            <person name="Slot J."/>
            <person name="Riley R."/>
            <person name="Boka B."/>
            <person name="Rigling D."/>
            <person name="Barry K."/>
            <person name="Lee J."/>
            <person name="Mihaltcheva S."/>
            <person name="LaButti K."/>
            <person name="Lipzen A."/>
            <person name="Waldron R."/>
            <person name="Moloney N.M."/>
            <person name="Sperisen C."/>
            <person name="Kredics L."/>
            <person name="Vagvoelgyi C."/>
            <person name="Patrignani A."/>
            <person name="Fitzpatrick D."/>
            <person name="Nagy I."/>
            <person name="Doyle S."/>
            <person name="Anderson J.B."/>
            <person name="Grigoriev I.V."/>
            <person name="Gueldener U."/>
            <person name="Muensterkoetter M."/>
            <person name="Nagy L.G."/>
        </authorList>
    </citation>
    <scope>NUCLEOTIDE SEQUENCE [LARGE SCALE GENOMIC DNA]</scope>
    <source>
        <strain evidence="2">Ar21-2</strain>
    </source>
</reference>
<proteinExistence type="predicted"/>
<gene>
    <name evidence="1" type="ORF">ARMGADRAFT_1166034</name>
</gene>
<keyword evidence="2" id="KW-1185">Reference proteome</keyword>
<organism evidence="1 2">
    <name type="scientific">Armillaria gallica</name>
    <name type="common">Bulbous honey fungus</name>
    <name type="synonym">Armillaria bulbosa</name>
    <dbReference type="NCBI Taxonomy" id="47427"/>
    <lineage>
        <taxon>Eukaryota</taxon>
        <taxon>Fungi</taxon>
        <taxon>Dikarya</taxon>
        <taxon>Basidiomycota</taxon>
        <taxon>Agaricomycotina</taxon>
        <taxon>Agaricomycetes</taxon>
        <taxon>Agaricomycetidae</taxon>
        <taxon>Agaricales</taxon>
        <taxon>Marasmiineae</taxon>
        <taxon>Physalacriaceae</taxon>
        <taxon>Armillaria</taxon>
    </lineage>
</organism>
<evidence type="ECO:0000313" key="2">
    <source>
        <dbReference type="Proteomes" id="UP000217790"/>
    </source>
</evidence>
<dbReference type="EMBL" id="KZ293660">
    <property type="protein sequence ID" value="PBK91836.1"/>
    <property type="molecule type" value="Genomic_DNA"/>
</dbReference>
<dbReference type="AlphaFoldDB" id="A0A2H3DWI9"/>
<accession>A0A2H3DWI9</accession>
<dbReference type="InParanoid" id="A0A2H3DWI9"/>